<evidence type="ECO:0000256" key="1">
    <source>
        <dbReference type="SAM" id="MobiDB-lite"/>
    </source>
</evidence>
<reference evidence="3 4" key="1">
    <citation type="submission" date="2016-07" db="EMBL/GenBank/DDBJ databases">
        <title>Pervasive Adenine N6-methylation of Active Genes in Fungi.</title>
        <authorList>
            <consortium name="DOE Joint Genome Institute"/>
            <person name="Mondo S.J."/>
            <person name="Dannebaum R.O."/>
            <person name="Kuo R.C."/>
            <person name="Labutti K."/>
            <person name="Haridas S."/>
            <person name="Kuo A."/>
            <person name="Salamov A."/>
            <person name="Ahrendt S.R."/>
            <person name="Lipzen A."/>
            <person name="Sullivan W."/>
            <person name="Andreopoulos W.B."/>
            <person name="Clum A."/>
            <person name="Lindquist E."/>
            <person name="Daum C."/>
            <person name="Ramamoorthy G.K."/>
            <person name="Gryganskyi A."/>
            <person name="Culley D."/>
            <person name="Magnuson J.K."/>
            <person name="James T.Y."/>
            <person name="O'Malley M.A."/>
            <person name="Stajich J.E."/>
            <person name="Spatafora J.W."/>
            <person name="Visel A."/>
            <person name="Grigoriev I.V."/>
        </authorList>
    </citation>
    <scope>NUCLEOTIDE SEQUENCE [LARGE SCALE GENOMIC DNA]</scope>
    <source>
        <strain evidence="3 4">CBS 129021</strain>
    </source>
</reference>
<dbReference type="PANTHER" id="PTHR38788:SF3">
    <property type="entry name" value="CLR5 DOMAIN-CONTAINING PROTEIN"/>
    <property type="match status" value="1"/>
</dbReference>
<evidence type="ECO:0000259" key="2">
    <source>
        <dbReference type="Pfam" id="PF14420"/>
    </source>
</evidence>
<dbReference type="EMBL" id="MCFJ01000023">
    <property type="protein sequence ID" value="ORY56388.1"/>
    <property type="molecule type" value="Genomic_DNA"/>
</dbReference>
<dbReference type="Proteomes" id="UP000193689">
    <property type="component" value="Unassembled WGS sequence"/>
</dbReference>
<name>A0A1Y2DAU5_9PEZI</name>
<dbReference type="GeneID" id="63777662"/>
<feature type="domain" description="Clr5" evidence="2">
    <location>
        <begin position="16"/>
        <end position="67"/>
    </location>
</feature>
<dbReference type="InParanoid" id="A0A1Y2DAU5"/>
<dbReference type="AlphaFoldDB" id="A0A1Y2DAU5"/>
<dbReference type="OrthoDB" id="5308957at2759"/>
<evidence type="ECO:0000313" key="4">
    <source>
        <dbReference type="Proteomes" id="UP000193689"/>
    </source>
</evidence>
<dbReference type="InterPro" id="IPR025676">
    <property type="entry name" value="Clr5_dom"/>
</dbReference>
<proteinExistence type="predicted"/>
<evidence type="ECO:0000313" key="3">
    <source>
        <dbReference type="EMBL" id="ORY56388.1"/>
    </source>
</evidence>
<dbReference type="STRING" id="1141098.A0A1Y2DAU5"/>
<dbReference type="Pfam" id="PF14420">
    <property type="entry name" value="Clr5"/>
    <property type="match status" value="1"/>
</dbReference>
<dbReference type="PANTHER" id="PTHR38788">
    <property type="entry name" value="CLR5 DOMAIN-CONTAINING PROTEIN"/>
    <property type="match status" value="1"/>
</dbReference>
<feature type="compositionally biased region" description="Basic and acidic residues" evidence="1">
    <location>
        <begin position="493"/>
        <end position="504"/>
    </location>
</feature>
<accession>A0A1Y2DAU5</accession>
<sequence length="519" mass="59604">MIPPSLTSRRNWATPMDWESYRARIINLYIDQKMPLRSVMQHMRDRHHFHATEKMYKMHFVRWRVRKNFKKWEIDDLVRHQQQSQPPLELGKTHRCQLLSTSCRTPSPDPPISILFPLSTPETLHQPEHFMRLTTQYITWGFNSGSWQANPPPLVMSASYVQFRAWFDDIIVGKQLLLLGNTKQAFAVFQSSTDKYARIVLGKNPRLMIYTYITALFLIDVAPDLVRSIINHAVDLCRVVHPNPAHPLRLLMELMTRTSFADFRRSARHVLHCYFHQIEANVEASTWNTKCVTKLRAPISNILATEGLLDFEQAECTLKMVLRRSCKEGHTAEPVDEFNLTLLQTRLDLASLYLRWAKLDEAHTNIAEAVDSEEIRKHPFCVVQACLLLISIARKQGSQKRVLSLVPKVAKLCLQHGRESDGVTVTALNNLESYLREVGQIKEADCISRDLDAVATASLYTAKLPFRLASAMLPVERETNILEAGMGGAIIHEGYDRDRSDEPPTRYSCSRSPKEENLH</sequence>
<comment type="caution">
    <text evidence="3">The sequence shown here is derived from an EMBL/GenBank/DDBJ whole genome shotgun (WGS) entry which is preliminary data.</text>
</comment>
<dbReference type="RefSeq" id="XP_040710105.1">
    <property type="nucleotide sequence ID" value="XM_040861450.1"/>
</dbReference>
<keyword evidence="4" id="KW-1185">Reference proteome</keyword>
<organism evidence="3 4">
    <name type="scientific">Pseudomassariella vexata</name>
    <dbReference type="NCBI Taxonomy" id="1141098"/>
    <lineage>
        <taxon>Eukaryota</taxon>
        <taxon>Fungi</taxon>
        <taxon>Dikarya</taxon>
        <taxon>Ascomycota</taxon>
        <taxon>Pezizomycotina</taxon>
        <taxon>Sordariomycetes</taxon>
        <taxon>Xylariomycetidae</taxon>
        <taxon>Amphisphaeriales</taxon>
        <taxon>Pseudomassariaceae</taxon>
        <taxon>Pseudomassariella</taxon>
    </lineage>
</organism>
<protein>
    <submittedName>
        <fullName evidence="3">Clr5 domain-domain-containing protein</fullName>
    </submittedName>
</protein>
<gene>
    <name evidence="3" type="ORF">BCR38DRAFT_451231</name>
</gene>
<feature type="region of interest" description="Disordered" evidence="1">
    <location>
        <begin position="493"/>
        <end position="519"/>
    </location>
</feature>